<dbReference type="KEGG" id="vg:80543390"/>
<reference evidence="1 2" key="1">
    <citation type="submission" date="2020-09" db="EMBL/GenBank/DDBJ databases">
        <authorList>
            <person name="Zhang R."/>
            <person name="Garcia K."/>
            <person name="Ogata H."/>
        </authorList>
    </citation>
    <scope>NUCLEOTIDE SEQUENCE [LARGE SCALE GENOMIC DNA]</scope>
    <source>
        <strain evidence="2">stheno</strain>
    </source>
</reference>
<sequence>MNTAQLLCLLSLLSVIALQASALTIAPGFVCPSPAAYPKGYLADLMPAAWTLTGTLDVDGHVLVDTTGRFAFQEIGNITGKFLQYYIKSTGIYFAQYYVDIEGAPFLLMNMTFSPLDNGEHCLIFSPFALVPYYVHGHQVSDRFFYTTHYHSKNGGTGSFGSVAESEFFFVDDKKENSSNCLTAFNADSSIKTMTCFNYRKISNKPIVPEALKRSAVAPTLSGKTVRFGKFDMPIEAIAPESRANFAVSAA</sequence>
<keyword evidence="2" id="KW-1185">Reference proteome</keyword>
<name>A0A7S8BDH7_9VIRU</name>
<proteinExistence type="predicted"/>
<organism evidence="1 2">
    <name type="scientific">Medusavirus stheno T3</name>
    <dbReference type="NCBI Taxonomy" id="3069717"/>
    <lineage>
        <taxon>Viruses</taxon>
        <taxon>Varidnaviria</taxon>
        <taxon>Bamfordvirae</taxon>
        <taxon>Nucleocytoviricota</taxon>
        <taxon>Megaviricetes</taxon>
        <taxon>Mamonoviridae</taxon>
        <taxon>Medusavirus</taxon>
        <taxon>Medusavirus sthenus</taxon>
    </lineage>
</organism>
<protein>
    <submittedName>
        <fullName evidence="1">Uncharacterized protein</fullName>
    </submittedName>
</protein>
<evidence type="ECO:0000313" key="2">
    <source>
        <dbReference type="Proteomes" id="UP001162098"/>
    </source>
</evidence>
<accession>A0A7S8BDH7</accession>
<dbReference type="Proteomes" id="UP001162098">
    <property type="component" value="Segment"/>
</dbReference>
<dbReference type="InterPro" id="IPR045327">
    <property type="entry name" value="DUF5881"/>
</dbReference>
<evidence type="ECO:0000313" key="1">
    <source>
        <dbReference type="EMBL" id="QPB44194.1"/>
    </source>
</evidence>
<dbReference type="EMBL" id="MW018138">
    <property type="protein sequence ID" value="QPB44194.1"/>
    <property type="molecule type" value="Genomic_DNA"/>
</dbReference>
<dbReference type="Pfam" id="PF19228">
    <property type="entry name" value="DUF5881"/>
    <property type="match status" value="1"/>
</dbReference>